<dbReference type="Proteomes" id="UP000180253">
    <property type="component" value="Unassembled WGS sequence"/>
</dbReference>
<gene>
    <name evidence="2" type="ORF">BIW53_15825</name>
</gene>
<evidence type="ECO:0000313" key="2">
    <source>
        <dbReference type="EMBL" id="OHU94614.1"/>
    </source>
</evidence>
<keyword evidence="1" id="KW-1133">Transmembrane helix</keyword>
<keyword evidence="1" id="KW-0812">Transmembrane</keyword>
<keyword evidence="1" id="KW-0472">Membrane</keyword>
<organism evidence="2 3">
    <name type="scientific">Pseudoalteromonas byunsanensis</name>
    <dbReference type="NCBI Taxonomy" id="327939"/>
    <lineage>
        <taxon>Bacteria</taxon>
        <taxon>Pseudomonadati</taxon>
        <taxon>Pseudomonadota</taxon>
        <taxon>Gammaproteobacteria</taxon>
        <taxon>Alteromonadales</taxon>
        <taxon>Pseudoalteromonadaceae</taxon>
        <taxon>Pseudoalteromonas</taxon>
    </lineage>
</organism>
<comment type="caution">
    <text evidence="2">The sequence shown here is derived from an EMBL/GenBank/DDBJ whole genome shotgun (WGS) entry which is preliminary data.</text>
</comment>
<dbReference type="Pfam" id="PF06961">
    <property type="entry name" value="DUF1294"/>
    <property type="match status" value="1"/>
</dbReference>
<dbReference type="STRING" id="327939.BIW53_15825"/>
<dbReference type="InterPro" id="IPR010718">
    <property type="entry name" value="DUF1294"/>
</dbReference>
<dbReference type="AlphaFoldDB" id="A0A1S1N8N3"/>
<keyword evidence="3" id="KW-1185">Reference proteome</keyword>
<evidence type="ECO:0000313" key="3">
    <source>
        <dbReference type="Proteomes" id="UP000180253"/>
    </source>
</evidence>
<dbReference type="EMBL" id="MNAN01000034">
    <property type="protein sequence ID" value="OHU94614.1"/>
    <property type="molecule type" value="Genomic_DNA"/>
</dbReference>
<name>A0A1S1N8N3_9GAMM</name>
<feature type="transmembrane region" description="Helical" evidence="1">
    <location>
        <begin position="73"/>
        <end position="93"/>
    </location>
</feature>
<sequence>MTYALSIAIYFVTINVLFLSLFWLDKQRAVASTRRVSESKLLAISWFAGNMTMFIAQKWFRHKCQKWQFNSKLLLLSFVQTVFMLWLSYRFLIQ</sequence>
<feature type="transmembrane region" description="Helical" evidence="1">
    <location>
        <begin position="7"/>
        <end position="24"/>
    </location>
</feature>
<evidence type="ECO:0008006" key="4">
    <source>
        <dbReference type="Google" id="ProtNLM"/>
    </source>
</evidence>
<reference evidence="2 3" key="1">
    <citation type="submission" date="2016-10" db="EMBL/GenBank/DDBJ databases">
        <title>Pseudoalteromonas amylolytica sp. nov., isolated from the surface seawater.</title>
        <authorList>
            <person name="Wu Y.-H."/>
            <person name="Cheng H."/>
            <person name="Jin X.-B."/>
            <person name="Wang C.-S."/>
            <person name="Xu X.-W."/>
        </authorList>
    </citation>
    <scope>NUCLEOTIDE SEQUENCE [LARGE SCALE GENOMIC DNA]</scope>
    <source>
        <strain evidence="2 3">JCM 12483</strain>
    </source>
</reference>
<protein>
    <recommendedName>
        <fullName evidence="4">Cold-shock protein</fullName>
    </recommendedName>
</protein>
<accession>A0A1S1N8N3</accession>
<evidence type="ECO:0000256" key="1">
    <source>
        <dbReference type="SAM" id="Phobius"/>
    </source>
</evidence>
<proteinExistence type="predicted"/>